<feature type="transmembrane region" description="Helical" evidence="2">
    <location>
        <begin position="52"/>
        <end position="71"/>
    </location>
</feature>
<evidence type="ECO:0000256" key="1">
    <source>
        <dbReference type="SAM" id="MobiDB-lite"/>
    </source>
</evidence>
<accession>A0A1L5P0F9</accession>
<dbReference type="Proteomes" id="UP000185109">
    <property type="component" value="Chromosome"/>
</dbReference>
<keyword evidence="2" id="KW-0812">Transmembrane</keyword>
<evidence type="ECO:0000313" key="4">
    <source>
        <dbReference type="Proteomes" id="UP000185109"/>
    </source>
</evidence>
<protein>
    <submittedName>
        <fullName evidence="3">Uncharacterized protein</fullName>
    </submittedName>
</protein>
<keyword evidence="2" id="KW-0472">Membrane</keyword>
<dbReference type="EMBL" id="CP017241">
    <property type="protein sequence ID" value="APO73640.1"/>
    <property type="molecule type" value="Genomic_DNA"/>
</dbReference>
<name>A0A1L5P0F9_RHIET</name>
<evidence type="ECO:0000313" key="3">
    <source>
        <dbReference type="EMBL" id="APO73640.1"/>
    </source>
</evidence>
<feature type="region of interest" description="Disordered" evidence="1">
    <location>
        <begin position="82"/>
        <end position="113"/>
    </location>
</feature>
<dbReference type="AlphaFoldDB" id="A0A1L5P0F9"/>
<evidence type="ECO:0000256" key="2">
    <source>
        <dbReference type="SAM" id="Phobius"/>
    </source>
</evidence>
<feature type="compositionally biased region" description="Basic and acidic residues" evidence="1">
    <location>
        <begin position="90"/>
        <end position="103"/>
    </location>
</feature>
<organism evidence="3 4">
    <name type="scientific">Rhizobium etli 8C-3</name>
    <dbReference type="NCBI Taxonomy" id="538025"/>
    <lineage>
        <taxon>Bacteria</taxon>
        <taxon>Pseudomonadati</taxon>
        <taxon>Pseudomonadota</taxon>
        <taxon>Alphaproteobacteria</taxon>
        <taxon>Hyphomicrobiales</taxon>
        <taxon>Rhizobiaceae</taxon>
        <taxon>Rhizobium/Agrobacterium group</taxon>
        <taxon>Rhizobium</taxon>
    </lineage>
</organism>
<proteinExistence type="predicted"/>
<sequence length="113" mass="11883">MIAAQRETLGSSGAADWLSLAAAPTFAVMALLTAVSGGSDMICSTASHTSPLTGMIPMYFLMSAFHLSPWLKLISSRRACRPDPALAQQHTDEPDNNHGESSHFARAVAEGAP</sequence>
<keyword evidence="2" id="KW-1133">Transmembrane helix</keyword>
<gene>
    <name evidence="3" type="ORF">AM571_CH00795</name>
</gene>
<reference evidence="3 4" key="1">
    <citation type="submission" date="2016-09" db="EMBL/GenBank/DDBJ databases">
        <title>The complete genome sequences of Rhizobium gallicum, symbiovars gallicum and phaseoli, symbionts associated to common bean (Phaseolus vulgaris).</title>
        <authorList>
            <person name="Bustos P."/>
            <person name="Santamaria R.I."/>
            <person name="Perez-Carrascal O.M."/>
            <person name="Juarez S."/>
            <person name="Lozano L."/>
            <person name="Martinez-Flores I."/>
            <person name="Martinez-Romero E."/>
            <person name="Cevallos M."/>
            <person name="Romero D."/>
            <person name="Davila G."/>
            <person name="Gonzalez V."/>
        </authorList>
    </citation>
    <scope>NUCLEOTIDE SEQUENCE [LARGE SCALE GENOMIC DNA]</scope>
    <source>
        <strain evidence="3 4">8C-3</strain>
    </source>
</reference>
<feature type="transmembrane region" description="Helical" evidence="2">
    <location>
        <begin position="12"/>
        <end position="32"/>
    </location>
</feature>